<dbReference type="Proteomes" id="UP001589920">
    <property type="component" value="Unassembled WGS sequence"/>
</dbReference>
<feature type="compositionally biased region" description="Pro residues" evidence="1">
    <location>
        <begin position="1"/>
        <end position="27"/>
    </location>
</feature>
<evidence type="ECO:0000313" key="3">
    <source>
        <dbReference type="Proteomes" id="UP001589920"/>
    </source>
</evidence>
<evidence type="ECO:0000256" key="1">
    <source>
        <dbReference type="SAM" id="MobiDB-lite"/>
    </source>
</evidence>
<accession>A0ABV6T372</accession>
<name>A0ABV6T372_9RHOB</name>
<comment type="caution">
    <text evidence="2">The sequence shown here is derived from an EMBL/GenBank/DDBJ whole genome shotgun (WGS) entry which is preliminary data.</text>
</comment>
<feature type="region of interest" description="Disordered" evidence="1">
    <location>
        <begin position="1"/>
        <end position="68"/>
    </location>
</feature>
<dbReference type="EMBL" id="JBHMQU010000023">
    <property type="protein sequence ID" value="MFC0811717.1"/>
    <property type="molecule type" value="Genomic_DNA"/>
</dbReference>
<gene>
    <name evidence="2" type="ORF">ACFHYO_06265</name>
</gene>
<protein>
    <submittedName>
        <fullName evidence="2">Uncharacterized protein</fullName>
    </submittedName>
</protein>
<proteinExistence type="predicted"/>
<keyword evidence="3" id="KW-1185">Reference proteome</keyword>
<feature type="non-terminal residue" evidence="2">
    <location>
        <position position="68"/>
    </location>
</feature>
<evidence type="ECO:0000313" key="2">
    <source>
        <dbReference type="EMBL" id="MFC0811717.1"/>
    </source>
</evidence>
<sequence length="68" mass="6905">MTSRPPDGPPPTERPPAGAPPGAPSRPDPSWAVTREGPARPDLPPMGAGTLSLSQTVDASDGKPVLQL</sequence>
<organism evidence="2 3">
    <name type="scientific">Paracoccus panacisoli</name>
    <dbReference type="NCBI Taxonomy" id="1510163"/>
    <lineage>
        <taxon>Bacteria</taxon>
        <taxon>Pseudomonadati</taxon>
        <taxon>Pseudomonadota</taxon>
        <taxon>Alphaproteobacteria</taxon>
        <taxon>Rhodobacterales</taxon>
        <taxon>Paracoccaceae</taxon>
        <taxon>Paracoccus</taxon>
    </lineage>
</organism>
<reference evidence="2 3" key="1">
    <citation type="submission" date="2024-09" db="EMBL/GenBank/DDBJ databases">
        <authorList>
            <person name="Sun Q."/>
            <person name="Mori K."/>
        </authorList>
    </citation>
    <scope>NUCLEOTIDE SEQUENCE [LARGE SCALE GENOMIC DNA]</scope>
    <source>
        <strain evidence="2 3">KCTC 42086</strain>
    </source>
</reference>